<feature type="domain" description="DUF7373" evidence="1">
    <location>
        <begin position="58"/>
        <end position="266"/>
    </location>
</feature>
<dbReference type="Pfam" id="PF24092">
    <property type="entry name" value="DUF7373_C"/>
    <property type="match status" value="1"/>
</dbReference>
<dbReference type="Pfam" id="PF24088">
    <property type="entry name" value="DUF7373"/>
    <property type="match status" value="1"/>
</dbReference>
<keyword evidence="4" id="KW-1185">Reference proteome</keyword>
<dbReference type="EMBL" id="CP059399">
    <property type="protein sequence ID" value="QLY31873.1"/>
    <property type="molecule type" value="Genomic_DNA"/>
</dbReference>
<evidence type="ECO:0000259" key="2">
    <source>
        <dbReference type="Pfam" id="PF24092"/>
    </source>
</evidence>
<reference evidence="3 4" key="1">
    <citation type="submission" date="2020-07" db="EMBL/GenBank/DDBJ databases">
        <authorList>
            <person name="Zhuang K."/>
            <person name="Ran Y."/>
        </authorList>
    </citation>
    <scope>NUCLEOTIDE SEQUENCE [LARGE SCALE GENOMIC DNA]</scope>
    <source>
        <strain evidence="3 4">WCH-YHL-001</strain>
    </source>
</reference>
<dbReference type="RefSeq" id="WP_181583051.1">
    <property type="nucleotide sequence ID" value="NZ_CP059399.1"/>
</dbReference>
<evidence type="ECO:0000259" key="1">
    <source>
        <dbReference type="Pfam" id="PF24088"/>
    </source>
</evidence>
<dbReference type="InterPro" id="IPR055797">
    <property type="entry name" value="DUF7373"/>
</dbReference>
<evidence type="ECO:0000313" key="4">
    <source>
        <dbReference type="Proteomes" id="UP000515512"/>
    </source>
</evidence>
<dbReference type="PROSITE" id="PS51257">
    <property type="entry name" value="PROKAR_LIPOPROTEIN"/>
    <property type="match status" value="1"/>
</dbReference>
<sequence>MAWHKGIRGSIAIGALAATVLTGCATISGTPAAGEIDVRALDIGSYPVEPLDYRREYNHRLDNGAELAVMRLAGAVANGLEIDPALKYTTRVVDITSASRADMVLAEVAAQAAERHGMQFGYSTTSSTHKISQDGFGSTEVMNAFGHGEPPPDGSAVNLTVLQFPDQDSARTAAIDMEAADFAVAPDLNERLTLTDYPDAKAHWRPGITNMAATLARGNYVINVFVQLPEADSNLLRARAQQVLAVQLPLLDALQPLSAREVLRLDYDPEGMLRRTLHPEKYMTPSVQTENWLAARAFLHGAGDMESWRELLGIGGVDYTSTVKSGGMVLRARDETSATALSSAIQAKTAKAADAPEGVPDSWCNVEESKTRNNFYCMVRYDRYVARVTSTQLKDAHQRAAAQYALLANAKAR</sequence>
<dbReference type="KEGG" id="nhu:H0264_06080"/>
<gene>
    <name evidence="3" type="ORF">H0264_06080</name>
</gene>
<dbReference type="AlphaFoldDB" id="A0A7D6VCR2"/>
<proteinExistence type="predicted"/>
<dbReference type="InterPro" id="IPR056463">
    <property type="entry name" value="DUF7373_C"/>
</dbReference>
<organism evidence="3 4">
    <name type="scientific">Nocardia huaxiensis</name>
    <dbReference type="NCBI Taxonomy" id="2755382"/>
    <lineage>
        <taxon>Bacteria</taxon>
        <taxon>Bacillati</taxon>
        <taxon>Actinomycetota</taxon>
        <taxon>Actinomycetes</taxon>
        <taxon>Mycobacteriales</taxon>
        <taxon>Nocardiaceae</taxon>
        <taxon>Nocardia</taxon>
    </lineage>
</organism>
<evidence type="ECO:0000313" key="3">
    <source>
        <dbReference type="EMBL" id="QLY31873.1"/>
    </source>
</evidence>
<accession>A0A7D6VCR2</accession>
<evidence type="ECO:0008006" key="5">
    <source>
        <dbReference type="Google" id="ProtNLM"/>
    </source>
</evidence>
<protein>
    <recommendedName>
        <fullName evidence="5">Lipoprotein</fullName>
    </recommendedName>
</protein>
<feature type="domain" description="DUF7373" evidence="2">
    <location>
        <begin position="272"/>
        <end position="410"/>
    </location>
</feature>
<dbReference type="Proteomes" id="UP000515512">
    <property type="component" value="Chromosome"/>
</dbReference>
<name>A0A7D6VCR2_9NOCA</name>